<proteinExistence type="predicted"/>
<protein>
    <submittedName>
        <fullName evidence="1">Uncharacterized protein</fullName>
    </submittedName>
</protein>
<feature type="non-terminal residue" evidence="1">
    <location>
        <position position="1"/>
    </location>
</feature>
<dbReference type="RefSeq" id="XP_007707525.1">
    <property type="nucleotide sequence ID" value="XM_007709335.2"/>
</dbReference>
<dbReference type="AlphaFoldDB" id="W6YKK1"/>
<name>W6YKK1_COCC2</name>
<dbReference type="HOGENOM" id="CLU_1574427_0_0_1"/>
<accession>W6YKK1</accession>
<feature type="non-terminal residue" evidence="1">
    <location>
        <position position="168"/>
    </location>
</feature>
<dbReference type="GeneID" id="19150957"/>
<gene>
    <name evidence="1" type="ORF">COCCADRAFT_79749</name>
</gene>
<organism evidence="1 2">
    <name type="scientific">Cochliobolus carbonum (strain 26-R-13)</name>
    <name type="common">Maize leaf spot fungus</name>
    <name type="synonym">Bipolaris zeicola</name>
    <dbReference type="NCBI Taxonomy" id="930089"/>
    <lineage>
        <taxon>Eukaryota</taxon>
        <taxon>Fungi</taxon>
        <taxon>Dikarya</taxon>
        <taxon>Ascomycota</taxon>
        <taxon>Pezizomycotina</taxon>
        <taxon>Dothideomycetes</taxon>
        <taxon>Pleosporomycetidae</taxon>
        <taxon>Pleosporales</taxon>
        <taxon>Pleosporineae</taxon>
        <taxon>Pleosporaceae</taxon>
        <taxon>Bipolaris</taxon>
    </lineage>
</organism>
<keyword evidence="2" id="KW-1185">Reference proteome</keyword>
<evidence type="ECO:0000313" key="1">
    <source>
        <dbReference type="EMBL" id="EUC38225.1"/>
    </source>
</evidence>
<dbReference type="KEGG" id="bze:COCCADRAFT_79749"/>
<dbReference type="EMBL" id="KI964544">
    <property type="protein sequence ID" value="EUC38225.1"/>
    <property type="molecule type" value="Genomic_DNA"/>
</dbReference>
<dbReference type="Proteomes" id="UP000053841">
    <property type="component" value="Unassembled WGS sequence"/>
</dbReference>
<evidence type="ECO:0000313" key="2">
    <source>
        <dbReference type="Proteomes" id="UP000053841"/>
    </source>
</evidence>
<dbReference type="OrthoDB" id="3755687at2759"/>
<sequence length="168" mass="18463">STLIPIAIPLGFGAQLRVLQQIQTDQTTRISSLERENLSLKSLISTLTSRVEALEAHNASLAARRRELVAQLSSLRTLNQEADNAFQMRSADIQQEDLEGMLAVHSVMVATAVNQHQRALAQLRIGMQGGAVVYGQQGGVRYAYPPAYSDLGYCFQHNMPYCCQICGK</sequence>
<reference evidence="1 2" key="1">
    <citation type="journal article" date="2013" name="PLoS Genet.">
        <title>Comparative genome structure, secondary metabolite, and effector coding capacity across Cochliobolus pathogens.</title>
        <authorList>
            <person name="Condon B.J."/>
            <person name="Leng Y."/>
            <person name="Wu D."/>
            <person name="Bushley K.E."/>
            <person name="Ohm R.A."/>
            <person name="Otillar R."/>
            <person name="Martin J."/>
            <person name="Schackwitz W."/>
            <person name="Grimwood J."/>
            <person name="MohdZainudin N."/>
            <person name="Xue C."/>
            <person name="Wang R."/>
            <person name="Manning V.A."/>
            <person name="Dhillon B."/>
            <person name="Tu Z.J."/>
            <person name="Steffenson B.J."/>
            <person name="Salamov A."/>
            <person name="Sun H."/>
            <person name="Lowry S."/>
            <person name="LaButti K."/>
            <person name="Han J."/>
            <person name="Copeland A."/>
            <person name="Lindquist E."/>
            <person name="Barry K."/>
            <person name="Schmutz J."/>
            <person name="Baker S.E."/>
            <person name="Ciuffetti L.M."/>
            <person name="Grigoriev I.V."/>
            <person name="Zhong S."/>
            <person name="Turgeon B.G."/>
        </authorList>
    </citation>
    <scope>NUCLEOTIDE SEQUENCE [LARGE SCALE GENOMIC DNA]</scope>
    <source>
        <strain evidence="1 2">26-R-13</strain>
    </source>
</reference>